<dbReference type="EMBL" id="NMRN01000063">
    <property type="protein sequence ID" value="PAS91726.1"/>
    <property type="molecule type" value="Genomic_DNA"/>
</dbReference>
<dbReference type="Gene3D" id="3.40.630.30">
    <property type="match status" value="1"/>
</dbReference>
<reference evidence="5 6" key="2">
    <citation type="submission" date="2017-07" db="EMBL/GenBank/DDBJ databases">
        <title>Candidatus Dactylopiibacterium carminicum, a nitrogen-fixing symbiont of the cochineal insect Dactylopius coccus and Dactylopius opuntiae (Hemiptera: Coccoidea: Dactylopiidae).</title>
        <authorList>
            <person name="Vera A."/>
        </authorList>
    </citation>
    <scope>NUCLEOTIDE SEQUENCE [LARGE SCALE GENOMIC DNA]</scope>
    <source>
        <strain evidence="5 6">NFDCM</strain>
    </source>
</reference>
<evidence type="ECO:0000259" key="3">
    <source>
        <dbReference type="PROSITE" id="PS51186"/>
    </source>
</evidence>
<evidence type="ECO:0000313" key="5">
    <source>
        <dbReference type="EMBL" id="PAS91726.1"/>
    </source>
</evidence>
<evidence type="ECO:0000313" key="7">
    <source>
        <dbReference type="Proteomes" id="UP000623509"/>
    </source>
</evidence>
<dbReference type="RefSeq" id="WP_095525671.1">
    <property type="nucleotide sequence ID" value="NZ_MDUX01000064.1"/>
</dbReference>
<evidence type="ECO:0000313" key="4">
    <source>
        <dbReference type="EMBL" id="KAF7598104.1"/>
    </source>
</evidence>
<dbReference type="PROSITE" id="PS51186">
    <property type="entry name" value="GNAT"/>
    <property type="match status" value="1"/>
</dbReference>
<evidence type="ECO:0000256" key="2">
    <source>
        <dbReference type="ARBA" id="ARBA00023315"/>
    </source>
</evidence>
<comment type="caution">
    <text evidence="5">The sequence shown here is derived from an EMBL/GenBank/DDBJ whole genome shotgun (WGS) entry which is preliminary data.</text>
</comment>
<reference evidence="4 7" key="1">
    <citation type="submission" date="2016-08" db="EMBL/GenBank/DDBJ databases">
        <title>Candidatus Dactylopiibacterium carminicum genome sequence.</title>
        <authorList>
            <person name="Ramirez-Puebla S.T."/>
            <person name="Ormeno-Orrillo E."/>
            <person name="Vera-Ponce De Leon A."/>
            <person name="Luis L."/>
            <person name="Sanchez-Flores A."/>
            <person name="Monica R."/>
            <person name="Martinez-Romero E."/>
        </authorList>
    </citation>
    <scope>NUCLEOTIDE SEQUENCE [LARGE SCALE GENOMIC DNA]</scope>
    <source>
        <strain evidence="4">END1</strain>
    </source>
</reference>
<dbReference type="CDD" id="cd04301">
    <property type="entry name" value="NAT_SF"/>
    <property type="match status" value="1"/>
</dbReference>
<accession>A0A272ENW7</accession>
<organism evidence="5 6">
    <name type="scientific">Candidatus Dactylopiibacterium carminicum</name>
    <dbReference type="NCBI Taxonomy" id="857335"/>
    <lineage>
        <taxon>Bacteria</taxon>
        <taxon>Pseudomonadati</taxon>
        <taxon>Pseudomonadota</taxon>
        <taxon>Betaproteobacteria</taxon>
        <taxon>Rhodocyclales</taxon>
        <taxon>Rhodocyclaceae</taxon>
        <taxon>Candidatus Dactylopiibacterium</taxon>
    </lineage>
</organism>
<dbReference type="OrthoDB" id="9796381at2"/>
<dbReference type="Pfam" id="PF13673">
    <property type="entry name" value="Acetyltransf_10"/>
    <property type="match status" value="1"/>
</dbReference>
<sequence length="139" mass="15632">MKLLIARVAVDDVLPVRQAVLWPDQTLAFSRVADDADGLHYAALHDGLIVGVASLFVRDGTARLRKFAMLPAWQGRGVGTSLLDRVLLEASHRDCVYFWCDARRDAVGFYRRFGLREQGDAWEREGVLFVRMGRELVAS</sequence>
<dbReference type="InterPro" id="IPR050832">
    <property type="entry name" value="Bact_Acetyltransf"/>
</dbReference>
<evidence type="ECO:0000313" key="6">
    <source>
        <dbReference type="Proteomes" id="UP000216107"/>
    </source>
</evidence>
<dbReference type="AlphaFoldDB" id="A0A272ENW7"/>
<dbReference type="InterPro" id="IPR000182">
    <property type="entry name" value="GNAT_dom"/>
</dbReference>
<keyword evidence="7" id="KW-1185">Reference proteome</keyword>
<dbReference type="PANTHER" id="PTHR43877">
    <property type="entry name" value="AMINOALKYLPHOSPHONATE N-ACETYLTRANSFERASE-RELATED-RELATED"/>
    <property type="match status" value="1"/>
</dbReference>
<proteinExistence type="predicted"/>
<dbReference type="Proteomes" id="UP000623509">
    <property type="component" value="Unassembled WGS sequence"/>
</dbReference>
<dbReference type="GO" id="GO:0016747">
    <property type="term" value="F:acyltransferase activity, transferring groups other than amino-acyl groups"/>
    <property type="evidence" value="ECO:0007669"/>
    <property type="project" value="InterPro"/>
</dbReference>
<feature type="domain" description="N-acetyltransferase" evidence="3">
    <location>
        <begin position="1"/>
        <end position="137"/>
    </location>
</feature>
<dbReference type="Proteomes" id="UP000216107">
    <property type="component" value="Unassembled WGS sequence"/>
</dbReference>
<protein>
    <submittedName>
        <fullName evidence="5">GNAT family N-acetyltransferase</fullName>
    </submittedName>
</protein>
<dbReference type="EMBL" id="MDUX01000064">
    <property type="protein sequence ID" value="KAF7598104.1"/>
    <property type="molecule type" value="Genomic_DNA"/>
</dbReference>
<keyword evidence="1 5" id="KW-0808">Transferase</keyword>
<evidence type="ECO:0000256" key="1">
    <source>
        <dbReference type="ARBA" id="ARBA00022679"/>
    </source>
</evidence>
<keyword evidence="2" id="KW-0012">Acyltransferase</keyword>
<dbReference type="InterPro" id="IPR016181">
    <property type="entry name" value="Acyl_CoA_acyltransferase"/>
</dbReference>
<gene>
    <name evidence="4" type="ORF">BGI27_15120</name>
    <name evidence="5" type="ORF">CGU29_14820</name>
</gene>
<name>A0A272ENW7_9RHOO</name>
<dbReference type="SUPFAM" id="SSF55729">
    <property type="entry name" value="Acyl-CoA N-acyltransferases (Nat)"/>
    <property type="match status" value="1"/>
</dbReference>